<name>A0ABQ2BZZ3_9FLAO</name>
<protein>
    <submittedName>
        <fullName evidence="1">Uncharacterized protein</fullName>
    </submittedName>
</protein>
<organism evidence="1 2">
    <name type="scientific">Winogradskyella haliclonae</name>
    <dbReference type="NCBI Taxonomy" id="2048558"/>
    <lineage>
        <taxon>Bacteria</taxon>
        <taxon>Pseudomonadati</taxon>
        <taxon>Bacteroidota</taxon>
        <taxon>Flavobacteriia</taxon>
        <taxon>Flavobacteriales</taxon>
        <taxon>Flavobacteriaceae</taxon>
        <taxon>Winogradskyella</taxon>
    </lineage>
</organism>
<evidence type="ECO:0000313" key="1">
    <source>
        <dbReference type="EMBL" id="GGI57117.1"/>
    </source>
</evidence>
<gene>
    <name evidence="1" type="ORF">GCM10011444_14260</name>
</gene>
<dbReference type="Proteomes" id="UP000624701">
    <property type="component" value="Unassembled WGS sequence"/>
</dbReference>
<accession>A0ABQ2BZZ3</accession>
<dbReference type="EMBL" id="BMDQ01000001">
    <property type="protein sequence ID" value="GGI57117.1"/>
    <property type="molecule type" value="Genomic_DNA"/>
</dbReference>
<proteinExistence type="predicted"/>
<evidence type="ECO:0000313" key="2">
    <source>
        <dbReference type="Proteomes" id="UP000624701"/>
    </source>
</evidence>
<keyword evidence="2" id="KW-1185">Reference proteome</keyword>
<sequence length="99" mass="11545">MLTTTMAKKNLKYEAQKVVMCQMIGKLKIPNSPNSKVKNPKKFIFIDDKTKTVNGSIKLTNMRTLLVLLSQSFCNSSCMSRIIFSDWLYEFCENYIWFD</sequence>
<reference evidence="2" key="1">
    <citation type="journal article" date="2019" name="Int. J. Syst. Evol. Microbiol.">
        <title>The Global Catalogue of Microorganisms (GCM) 10K type strain sequencing project: providing services to taxonomists for standard genome sequencing and annotation.</title>
        <authorList>
            <consortium name="The Broad Institute Genomics Platform"/>
            <consortium name="The Broad Institute Genome Sequencing Center for Infectious Disease"/>
            <person name="Wu L."/>
            <person name="Ma J."/>
        </authorList>
    </citation>
    <scope>NUCLEOTIDE SEQUENCE [LARGE SCALE GENOMIC DNA]</scope>
    <source>
        <strain evidence="2">CCM 8681</strain>
    </source>
</reference>
<comment type="caution">
    <text evidence="1">The sequence shown here is derived from an EMBL/GenBank/DDBJ whole genome shotgun (WGS) entry which is preliminary data.</text>
</comment>